<accession>A0ABM8GUI5</accession>
<gene>
    <name evidence="3" type="primary">pucR</name>
    <name evidence="3" type="ORF">GCM10025867_43780</name>
</gene>
<dbReference type="Gene3D" id="1.10.10.2840">
    <property type="entry name" value="PucR C-terminal helix-turn-helix domain"/>
    <property type="match status" value="1"/>
</dbReference>
<name>A0ABM8GUI5_9MICO</name>
<keyword evidence="4" id="KW-1185">Reference proteome</keyword>
<dbReference type="PANTHER" id="PTHR33744:SF1">
    <property type="entry name" value="DNA-BINDING TRANSCRIPTIONAL ACTIVATOR ADER"/>
    <property type="match status" value="1"/>
</dbReference>
<dbReference type="Pfam" id="PF07905">
    <property type="entry name" value="PucR"/>
    <property type="match status" value="1"/>
</dbReference>
<organism evidence="3 4">
    <name type="scientific">Frondihabitans sucicola</name>
    <dbReference type="NCBI Taxonomy" id="1268041"/>
    <lineage>
        <taxon>Bacteria</taxon>
        <taxon>Bacillati</taxon>
        <taxon>Actinomycetota</taxon>
        <taxon>Actinomycetes</taxon>
        <taxon>Micrococcales</taxon>
        <taxon>Microbacteriaceae</taxon>
        <taxon>Frondihabitans</taxon>
    </lineage>
</organism>
<dbReference type="InterPro" id="IPR051448">
    <property type="entry name" value="CdaR-like_regulators"/>
</dbReference>
<feature type="domain" description="PucR C-terminal helix-turn-helix" evidence="2">
    <location>
        <begin position="447"/>
        <end position="499"/>
    </location>
</feature>
<dbReference type="EMBL" id="AP027732">
    <property type="protein sequence ID" value="BDZ52137.1"/>
    <property type="molecule type" value="Genomic_DNA"/>
</dbReference>
<dbReference type="Pfam" id="PF13556">
    <property type="entry name" value="HTH_30"/>
    <property type="match status" value="1"/>
</dbReference>
<dbReference type="InterPro" id="IPR012914">
    <property type="entry name" value="PucR_dom"/>
</dbReference>
<protein>
    <submittedName>
        <fullName evidence="3">PucR family transcriptional regulator</fullName>
    </submittedName>
</protein>
<dbReference type="Proteomes" id="UP001321486">
    <property type="component" value="Chromosome"/>
</dbReference>
<feature type="domain" description="Purine catabolism PurC-like" evidence="1">
    <location>
        <begin position="26"/>
        <end position="131"/>
    </location>
</feature>
<proteinExistence type="predicted"/>
<dbReference type="InterPro" id="IPR042070">
    <property type="entry name" value="PucR_C-HTH_sf"/>
</dbReference>
<dbReference type="PANTHER" id="PTHR33744">
    <property type="entry name" value="CARBOHYDRATE DIACID REGULATOR"/>
    <property type="match status" value="1"/>
</dbReference>
<evidence type="ECO:0000313" key="4">
    <source>
        <dbReference type="Proteomes" id="UP001321486"/>
    </source>
</evidence>
<evidence type="ECO:0000259" key="2">
    <source>
        <dbReference type="Pfam" id="PF13556"/>
    </source>
</evidence>
<evidence type="ECO:0000259" key="1">
    <source>
        <dbReference type="Pfam" id="PF07905"/>
    </source>
</evidence>
<evidence type="ECO:0000313" key="3">
    <source>
        <dbReference type="EMBL" id="BDZ52137.1"/>
    </source>
</evidence>
<reference evidence="4" key="1">
    <citation type="journal article" date="2019" name="Int. J. Syst. Evol. Microbiol.">
        <title>The Global Catalogue of Microorganisms (GCM) 10K type strain sequencing project: providing services to taxonomists for standard genome sequencing and annotation.</title>
        <authorList>
            <consortium name="The Broad Institute Genomics Platform"/>
            <consortium name="The Broad Institute Genome Sequencing Center for Infectious Disease"/>
            <person name="Wu L."/>
            <person name="Ma J."/>
        </authorList>
    </citation>
    <scope>NUCLEOTIDE SEQUENCE [LARGE SCALE GENOMIC DNA]</scope>
    <source>
        <strain evidence="4">NBRC 108728</strain>
    </source>
</reference>
<sequence>MQSMTSPTVRGLLGDSVLRLIPRLTGRGLDTAIDWVHSSDLNDPTPFLSGDTMLLTTGTQFPQEDDDEYYRAYVDRLVAAGVVAVGFGLEVIREGTPASLVQACEEREVTLVEVPLEVPFIALIRWVADRISALERERDAWTLRAQRAVSVAALTTGTLVAVARALAEQVQGAIVILSSTGDVLLEERTSEIALAPLEEEGRKILGRGSRASVDVALPGWSGFATAQTLGPRGALRGAMGVAGAGHNDVAMQAVVTSAVAIAEVLLRYGDSERHLEQRLGSVIVRLLLDSQVGGAAAVSAEFQDDLPEALRVGILSPPAELPAAARGRLIDAVTRGRLAFVDDRGDRIVVVIDAASTERFLGVVAQVPGIGELAVGLSAVLAPVEASAGLAQAARVLSQNPGPGLNVFGESAGGLLDDLWSPAAENLAKKRLAVLADETGDLVVCSRLWLAHNGHWESAAREAGLHRHTLKARIARVGSLLQLDLDEFSGRAELWALLEASRS</sequence>
<dbReference type="InterPro" id="IPR025736">
    <property type="entry name" value="PucR_C-HTH_dom"/>
</dbReference>